<keyword evidence="2" id="KW-1185">Reference proteome</keyword>
<dbReference type="KEGG" id="sti:Sthe_2337"/>
<evidence type="ECO:0000313" key="2">
    <source>
        <dbReference type="Proteomes" id="UP000002027"/>
    </source>
</evidence>
<reference evidence="2" key="1">
    <citation type="submission" date="2009-11" db="EMBL/GenBank/DDBJ databases">
        <title>The complete chromosome 1 of Sphaerobacter thermophilus DSM 20745.</title>
        <authorList>
            <person name="Lucas S."/>
            <person name="Copeland A."/>
            <person name="Lapidus A."/>
            <person name="Glavina del Rio T."/>
            <person name="Dalin E."/>
            <person name="Tice H."/>
            <person name="Bruce D."/>
            <person name="Goodwin L."/>
            <person name="Pitluck S."/>
            <person name="Kyrpides N."/>
            <person name="Mavromatis K."/>
            <person name="Ivanova N."/>
            <person name="Mikhailova N."/>
            <person name="LaButti K.M."/>
            <person name="Clum A."/>
            <person name="Sun H.I."/>
            <person name="Brettin T."/>
            <person name="Detter J.C."/>
            <person name="Han C."/>
            <person name="Larimer F."/>
            <person name="Land M."/>
            <person name="Hauser L."/>
            <person name="Markowitz V."/>
            <person name="Cheng J.F."/>
            <person name="Hugenholtz P."/>
            <person name="Woyke T."/>
            <person name="Wu D."/>
            <person name="Steenblock K."/>
            <person name="Schneider S."/>
            <person name="Pukall R."/>
            <person name="Goeker M."/>
            <person name="Klenk H.P."/>
            <person name="Eisen J.A."/>
        </authorList>
    </citation>
    <scope>NUCLEOTIDE SEQUENCE [LARGE SCALE GENOMIC DNA]</scope>
    <source>
        <strain evidence="2">ATCC 49802 / DSM 20745 / S 6022</strain>
    </source>
</reference>
<dbReference type="InParanoid" id="D1C7B2"/>
<evidence type="ECO:0008006" key="3">
    <source>
        <dbReference type="Google" id="ProtNLM"/>
    </source>
</evidence>
<organism evidence="1 2">
    <name type="scientific">Sphaerobacter thermophilus (strain ATCC 49802 / DSM 20745 / KCCM 41009 / NCIMB 13125 / S 6022)</name>
    <dbReference type="NCBI Taxonomy" id="479434"/>
    <lineage>
        <taxon>Bacteria</taxon>
        <taxon>Pseudomonadati</taxon>
        <taxon>Thermomicrobiota</taxon>
        <taxon>Thermomicrobia</taxon>
        <taxon>Sphaerobacterales</taxon>
        <taxon>Sphaerobacterineae</taxon>
        <taxon>Sphaerobacteraceae</taxon>
        <taxon>Sphaerobacter</taxon>
    </lineage>
</organism>
<proteinExistence type="predicted"/>
<dbReference type="eggNOG" id="ENOG5030TCK">
    <property type="taxonomic scope" value="Bacteria"/>
</dbReference>
<name>D1C7B2_SPHTD</name>
<dbReference type="EMBL" id="CP001823">
    <property type="protein sequence ID" value="ACZ39758.1"/>
    <property type="molecule type" value="Genomic_DNA"/>
</dbReference>
<gene>
    <name evidence="1" type="ordered locus">Sthe_2337</name>
</gene>
<evidence type="ECO:0000313" key="1">
    <source>
        <dbReference type="EMBL" id="ACZ39758.1"/>
    </source>
</evidence>
<dbReference type="RefSeq" id="WP_012872799.1">
    <property type="nucleotide sequence ID" value="NC_013523.1"/>
</dbReference>
<dbReference type="Proteomes" id="UP000002027">
    <property type="component" value="Chromosome 1"/>
</dbReference>
<reference evidence="1 2" key="2">
    <citation type="journal article" date="2010" name="Stand. Genomic Sci.">
        <title>Complete genome sequence of Desulfohalobium retbaense type strain (HR(100)).</title>
        <authorList>
            <person name="Spring S."/>
            <person name="Nolan M."/>
            <person name="Lapidus A."/>
            <person name="Glavina Del Rio T."/>
            <person name="Copeland A."/>
            <person name="Tice H."/>
            <person name="Cheng J.F."/>
            <person name="Lucas S."/>
            <person name="Land M."/>
            <person name="Chen F."/>
            <person name="Bruce D."/>
            <person name="Goodwin L."/>
            <person name="Pitluck S."/>
            <person name="Ivanova N."/>
            <person name="Mavromatis K."/>
            <person name="Mikhailova N."/>
            <person name="Pati A."/>
            <person name="Chen A."/>
            <person name="Palaniappan K."/>
            <person name="Hauser L."/>
            <person name="Chang Y.J."/>
            <person name="Jeffries C.D."/>
            <person name="Munk C."/>
            <person name="Kiss H."/>
            <person name="Chain P."/>
            <person name="Han C."/>
            <person name="Brettin T."/>
            <person name="Detter J.C."/>
            <person name="Schuler E."/>
            <person name="Goker M."/>
            <person name="Rohde M."/>
            <person name="Bristow J."/>
            <person name="Eisen J.A."/>
            <person name="Markowitz V."/>
            <person name="Hugenholtz P."/>
            <person name="Kyrpides N.C."/>
            <person name="Klenk H.P."/>
        </authorList>
    </citation>
    <scope>NUCLEOTIDE SEQUENCE [LARGE SCALE GENOMIC DNA]</scope>
    <source>
        <strain evidence="2">ATCC 49802 / DSM 20745 / S 6022</strain>
    </source>
</reference>
<dbReference type="HOGENOM" id="CLU_1947823_0_0_0"/>
<sequence>MTGSTKVETSESAGLEELKALRARMLPMFEAVAQEYASRVEPGYPIVFDSVEEGGYFGIHLDPGYGLYIMTDGESVFAQINIIGWRTDVRSSASKEKFAALPFEGVRPVSSRMSDNQLRNLIAELLSYWNTQPLLMNQTDS</sequence>
<accession>D1C7B2</accession>
<dbReference type="AlphaFoldDB" id="D1C7B2"/>
<protein>
    <recommendedName>
        <fullName evidence="3">YdhG-like domain-containing protein</fullName>
    </recommendedName>
</protein>